<organism evidence="1 2">
    <name type="scientific">Arthrobacter phage Auxilium</name>
    <dbReference type="NCBI Taxonomy" id="2419948"/>
    <lineage>
        <taxon>Viruses</taxon>
        <taxon>Duplodnaviria</taxon>
        <taxon>Heunggongvirae</taxon>
        <taxon>Uroviricota</taxon>
        <taxon>Caudoviricetes</taxon>
        <taxon>Richievirus</taxon>
        <taxon>Richievirus auxilium</taxon>
    </lineage>
</organism>
<dbReference type="RefSeq" id="YP_010655851.1">
    <property type="nucleotide sequence ID" value="NC_070832.1"/>
</dbReference>
<keyword evidence="2" id="KW-1185">Reference proteome</keyword>
<evidence type="ECO:0000313" key="2">
    <source>
        <dbReference type="Proteomes" id="UP000266910"/>
    </source>
</evidence>
<dbReference type="GeneID" id="77931723"/>
<dbReference type="Proteomes" id="UP000266910">
    <property type="component" value="Genome"/>
</dbReference>
<protein>
    <submittedName>
        <fullName evidence="1">Uncharacterized protein</fullName>
    </submittedName>
</protein>
<proteinExistence type="predicted"/>
<accession>A0A3G2KA15</accession>
<name>A0A3G2KA15_9CAUD</name>
<dbReference type="EMBL" id="MH834598">
    <property type="protein sequence ID" value="AYN55811.1"/>
    <property type="molecule type" value="Genomic_DNA"/>
</dbReference>
<sequence length="77" mass="8154">MIPDEAVEAAAKAIFGDPSGETWALQLPEVQERSRADARLALEAAAPLLTAAAWDDGYGHGYTHGKADCMRQMPGNA</sequence>
<reference evidence="1 2" key="1">
    <citation type="submission" date="2018-09" db="EMBL/GenBank/DDBJ databases">
        <authorList>
            <person name="Rimple P.A."/>
            <person name="Stoner T.H."/>
            <person name="Garlena R.A."/>
            <person name="Russell D.A."/>
            <person name="Pope W.H."/>
            <person name="Jacobs-Sera D."/>
            <person name="Hatfull G.F."/>
        </authorList>
    </citation>
    <scope>NUCLEOTIDE SEQUENCE [LARGE SCALE GENOMIC DNA]</scope>
</reference>
<gene>
    <name evidence="1" type="primary">32</name>
    <name evidence="1" type="ORF">PBI_AUXILIUM_32</name>
</gene>
<evidence type="ECO:0000313" key="1">
    <source>
        <dbReference type="EMBL" id="AYN55811.1"/>
    </source>
</evidence>
<dbReference type="KEGG" id="vg:77931723"/>